<dbReference type="EMBL" id="AZMM01010567">
    <property type="protein sequence ID" value="ETJ35026.1"/>
    <property type="molecule type" value="Genomic_DNA"/>
</dbReference>
<organism evidence="2">
    <name type="scientific">human gut metagenome</name>
    <dbReference type="NCBI Taxonomy" id="408170"/>
    <lineage>
        <taxon>unclassified sequences</taxon>
        <taxon>metagenomes</taxon>
        <taxon>organismal metagenomes</taxon>
    </lineage>
</organism>
<dbReference type="AlphaFoldDB" id="W1XXZ3"/>
<gene>
    <name evidence="2" type="ORF">Q604_UNBC10567G0001</name>
</gene>
<proteinExistence type="predicted"/>
<feature type="domain" description="Replicative helicase loading/DNA remodeling protein DnaB N-terminal winged helix" evidence="1">
    <location>
        <begin position="1"/>
        <end position="77"/>
    </location>
</feature>
<protein>
    <submittedName>
        <fullName evidence="2">Replication initiation and membrane attachment protein</fullName>
    </submittedName>
</protein>
<evidence type="ECO:0000259" key="1">
    <source>
        <dbReference type="Pfam" id="PF25888"/>
    </source>
</evidence>
<reference evidence="2" key="1">
    <citation type="submission" date="2013-12" db="EMBL/GenBank/DDBJ databases">
        <title>A Varibaculum cambriense genome reconstructed from a premature infant gut community with otherwise low bacterial novelty that shifts toward anaerobic metabolism during the third week of life.</title>
        <authorList>
            <person name="Brown C.T."/>
            <person name="Sharon I."/>
            <person name="Thomas B.C."/>
            <person name="Castelle C.J."/>
            <person name="Morowitz M.J."/>
            <person name="Banfield J.F."/>
        </authorList>
    </citation>
    <scope>NUCLEOTIDE SEQUENCE</scope>
</reference>
<evidence type="ECO:0000313" key="2">
    <source>
        <dbReference type="EMBL" id="ETJ35026.1"/>
    </source>
</evidence>
<name>W1XXZ3_9ZZZZ</name>
<sequence length="77" mass="8788">MKPNDQFSFVKNNLISQDSTNLIRLYLPILGLDATSIYQYFLAFWDDGKSSYTFGHILNHLNLGMNALQKSLEMLSA</sequence>
<dbReference type="InterPro" id="IPR058660">
    <property type="entry name" value="WHD_DnaB"/>
</dbReference>
<feature type="non-terminal residue" evidence="2">
    <location>
        <position position="77"/>
    </location>
</feature>
<accession>W1XXZ3</accession>
<comment type="caution">
    <text evidence="2">The sequence shown here is derived from an EMBL/GenBank/DDBJ whole genome shotgun (WGS) entry which is preliminary data.</text>
</comment>
<dbReference type="Pfam" id="PF25888">
    <property type="entry name" value="WHD_DnaB"/>
    <property type="match status" value="1"/>
</dbReference>